<evidence type="ECO:0000256" key="1">
    <source>
        <dbReference type="ARBA" id="ARBA00008777"/>
    </source>
</evidence>
<dbReference type="PANTHER" id="PTHR14413">
    <property type="entry name" value="RIBOSOMAL PROTEIN L17"/>
    <property type="match status" value="1"/>
</dbReference>
<dbReference type="PROSITE" id="PS01167">
    <property type="entry name" value="RIBOSOMAL_L17"/>
    <property type="match status" value="1"/>
</dbReference>
<dbReference type="NCBIfam" id="TIGR00059">
    <property type="entry name" value="L17"/>
    <property type="match status" value="1"/>
</dbReference>
<accession>A0A484HKM8</accession>
<comment type="subunit">
    <text evidence="4">Part of the 50S ribosomal subunit. Contacts protein L32.</text>
</comment>
<evidence type="ECO:0000256" key="2">
    <source>
        <dbReference type="ARBA" id="ARBA00022980"/>
    </source>
</evidence>
<comment type="similarity">
    <text evidence="1 4 5">Belongs to the bacterial ribosomal protein bL17 family.</text>
</comment>
<dbReference type="PANTHER" id="PTHR14413:SF16">
    <property type="entry name" value="LARGE RIBOSOMAL SUBUNIT PROTEIN BL17M"/>
    <property type="match status" value="1"/>
</dbReference>
<dbReference type="Gene3D" id="3.90.1030.10">
    <property type="entry name" value="Ribosomal protein L17"/>
    <property type="match status" value="1"/>
</dbReference>
<dbReference type="FunFam" id="3.90.1030.10:FF:000001">
    <property type="entry name" value="50S ribosomal protein L17"/>
    <property type="match status" value="1"/>
</dbReference>
<dbReference type="GO" id="GO:0022625">
    <property type="term" value="C:cytosolic large ribosomal subunit"/>
    <property type="evidence" value="ECO:0007669"/>
    <property type="project" value="TreeGrafter"/>
</dbReference>
<dbReference type="HAMAP" id="MF_01368">
    <property type="entry name" value="Ribosomal_bL17"/>
    <property type="match status" value="1"/>
</dbReference>
<keyword evidence="3 4" id="KW-0687">Ribonucleoprotein</keyword>
<evidence type="ECO:0000256" key="3">
    <source>
        <dbReference type="ARBA" id="ARBA00023274"/>
    </source>
</evidence>
<feature type="compositionally biased region" description="Low complexity" evidence="6">
    <location>
        <begin position="161"/>
        <end position="173"/>
    </location>
</feature>
<dbReference type="InterPro" id="IPR047859">
    <property type="entry name" value="Ribosomal_bL17_CS"/>
</dbReference>
<dbReference type="EMBL" id="CAACVI010000045">
    <property type="protein sequence ID" value="VEN74778.1"/>
    <property type="molecule type" value="Genomic_DNA"/>
</dbReference>
<evidence type="ECO:0000256" key="4">
    <source>
        <dbReference type="HAMAP-Rule" id="MF_01368"/>
    </source>
</evidence>
<dbReference type="InterPro" id="IPR000456">
    <property type="entry name" value="Ribosomal_bL17"/>
</dbReference>
<gene>
    <name evidence="4 7" type="primary">rplQ</name>
    <name evidence="7" type="ORF">EPICR_50054</name>
</gene>
<organism evidence="7">
    <name type="scientific">uncultured Desulfobacteraceae bacterium</name>
    <dbReference type="NCBI Taxonomy" id="218296"/>
    <lineage>
        <taxon>Bacteria</taxon>
        <taxon>Pseudomonadati</taxon>
        <taxon>Thermodesulfobacteriota</taxon>
        <taxon>Desulfobacteria</taxon>
        <taxon>Desulfobacterales</taxon>
        <taxon>Desulfobacteraceae</taxon>
        <taxon>environmental samples</taxon>
    </lineage>
</organism>
<dbReference type="AlphaFoldDB" id="A0A484HKM8"/>
<feature type="region of interest" description="Disordered" evidence="6">
    <location>
        <begin position="120"/>
        <end position="195"/>
    </location>
</feature>
<dbReference type="SUPFAM" id="SSF64263">
    <property type="entry name" value="Prokaryotic ribosomal protein L17"/>
    <property type="match status" value="1"/>
</dbReference>
<feature type="compositionally biased region" description="Low complexity" evidence="6">
    <location>
        <begin position="130"/>
        <end position="144"/>
    </location>
</feature>
<evidence type="ECO:0000256" key="5">
    <source>
        <dbReference type="RuleBase" id="RU000660"/>
    </source>
</evidence>
<proteinExistence type="inferred from homology"/>
<dbReference type="InterPro" id="IPR036373">
    <property type="entry name" value="Ribosomal_bL17_sf"/>
</dbReference>
<name>A0A484HKM8_9BACT</name>
<sequence>MRHRKSGLKLNRTSSHRAAMFRNMATSFFKHERIRTTDAKAKELRKLVERLITLAKRGDLHARRQALSILREKAVAHKLFDEIGARFKDIPGGYTRIIKLGKRKGDAASLSLIELVDEKNRRKKKKRKAPAQPAKPEAPAQAAPEKVEEAPAPDSPEDSLDASGSDESAGADAPDGEKEKDAVSEPEKDPAGTQS</sequence>
<reference evidence="7" key="1">
    <citation type="submission" date="2019-01" db="EMBL/GenBank/DDBJ databases">
        <authorList>
            <consortium name="Genoscope - CEA"/>
            <person name="William W."/>
        </authorList>
    </citation>
    <scope>NUCLEOTIDE SEQUENCE</scope>
    <source>
        <strain evidence="7">CR-1</strain>
    </source>
</reference>
<dbReference type="Pfam" id="PF01196">
    <property type="entry name" value="Ribosomal_L17"/>
    <property type="match status" value="1"/>
</dbReference>
<evidence type="ECO:0000313" key="7">
    <source>
        <dbReference type="EMBL" id="VEN74778.1"/>
    </source>
</evidence>
<evidence type="ECO:0000256" key="6">
    <source>
        <dbReference type="SAM" id="MobiDB-lite"/>
    </source>
</evidence>
<feature type="compositionally biased region" description="Basic and acidic residues" evidence="6">
    <location>
        <begin position="175"/>
        <end position="195"/>
    </location>
</feature>
<protein>
    <recommendedName>
        <fullName evidence="4">Large ribosomal subunit protein bL17</fullName>
    </recommendedName>
</protein>
<dbReference type="GO" id="GO:0006412">
    <property type="term" value="P:translation"/>
    <property type="evidence" value="ECO:0007669"/>
    <property type="project" value="UniProtKB-UniRule"/>
</dbReference>
<keyword evidence="2 4" id="KW-0689">Ribosomal protein</keyword>
<dbReference type="GO" id="GO:0003735">
    <property type="term" value="F:structural constituent of ribosome"/>
    <property type="evidence" value="ECO:0007669"/>
    <property type="project" value="InterPro"/>
</dbReference>